<evidence type="ECO:0000313" key="3">
    <source>
        <dbReference type="Proteomes" id="UP000284706"/>
    </source>
</evidence>
<accession>A0A409YNZ9</accession>
<sequence length="982" mass="108500">MLNHPPREASPSPSLRERPRALKTQSMPMVPSAASFPVPPSAQQQQQPSPTIPNVGTRRSPTLGQVSRLLPTPPHPNPATYPDDRRMSPPPGPQQSHSQPNVNSHYTRPPLRAPTAAYPSKFQELESQMTPEFFADIDRAAEQQQAQYQSTQQPLSYQPISRSESPLPGKGPAVERARASGERSSPLNPENAQQRGRREQLVARESPKTQNRQPASPIVQAFPQGQSHSPERRMSPLQHSPLIIPGEPHPSSYLAQYNAREAAAAAAAASVRRAQNNEARLNAPVIQGQSGQTIAARTPDRSLPVQEEDEVASKNNTGTNVSNAWQMKEGIAEDAFRAPSPTPSSDLNPEGNVQRYEPHQVNAHQATHPDEEKAVPIQDEDAHPKYPDRDSTEEEGSYTPRSPTAGLPEDNHFSGQNIPVRVPVPVSHRSKGRNGATEHVMRGLDTTLLEQQQQQKAPTAPVLQGQVPSERPPQYADQRQQPPSIGNPNPNGHQYQNYSPAQEYSTNQGHGTQLSPSDERYISPQVYPDDFHSYGEDSTSAYIQSYLGSPRPDAPIPPTPHSQTAAPSPSPYYPSYVPKDMPVPSRRFHAGSPYPYPFNHVRRQRPQPSRFGTFPNGVDPNDLTEKIARQWQVYAQNNQGSVTDSTLSPRSTPFQDHMYDHWAYLHTQRMMGTAMLDTASMQSSPSHQPVPLPMPNFASRKKEKSGTPPRRTYTRKPPPRVESTQPRDTSPELSSSGEETAGEDKTYSTTKEGILAPDPLPFPVVDTPTTTVDGDDEGDWVDEEDEDDLDDLIDLEYHPDFIKNVSKRRRKWEVGWENLIQAFQALDRQTDATMILLASPSHTTKLHALKSRSIRRQPFLLNSVDMSHIRSAFARIAAGRRSSRPHKSSFGDGLPGYSTVNGGSGTGDGSDGSSASGSVNTAGNVDVRRALDAVRVLSERREARLMEVMQQTHRDQERIEELLRHALADKSHLGNGSPRLAS</sequence>
<feature type="compositionally biased region" description="Low complexity" evidence="1">
    <location>
        <begin position="142"/>
        <end position="153"/>
    </location>
</feature>
<dbReference type="Proteomes" id="UP000284706">
    <property type="component" value="Unassembled WGS sequence"/>
</dbReference>
<keyword evidence="3" id="KW-1185">Reference proteome</keyword>
<feature type="compositionally biased region" description="Low complexity" evidence="1">
    <location>
        <begin position="911"/>
        <end position="920"/>
    </location>
</feature>
<evidence type="ECO:0000313" key="2">
    <source>
        <dbReference type="EMBL" id="PPR04799.1"/>
    </source>
</evidence>
<feature type="compositionally biased region" description="Polar residues" evidence="1">
    <location>
        <begin position="154"/>
        <end position="164"/>
    </location>
</feature>
<feature type="compositionally biased region" description="Polar residues" evidence="1">
    <location>
        <begin position="52"/>
        <end position="65"/>
    </location>
</feature>
<evidence type="ECO:0000256" key="1">
    <source>
        <dbReference type="SAM" id="MobiDB-lite"/>
    </source>
</evidence>
<dbReference type="EMBL" id="NHYE01000569">
    <property type="protein sequence ID" value="PPR04799.1"/>
    <property type="molecule type" value="Genomic_DNA"/>
</dbReference>
<feature type="compositionally biased region" description="Polar residues" evidence="1">
    <location>
        <begin position="536"/>
        <end position="547"/>
    </location>
</feature>
<proteinExistence type="predicted"/>
<name>A0A409YNZ9_9AGAR</name>
<dbReference type="OrthoDB" id="3243310at2759"/>
<dbReference type="InParanoid" id="A0A409YNZ9"/>
<feature type="region of interest" description="Disordered" evidence="1">
    <location>
        <begin position="878"/>
        <end position="921"/>
    </location>
</feature>
<feature type="compositionally biased region" description="Polar residues" evidence="1">
    <location>
        <begin position="477"/>
        <end position="516"/>
    </location>
</feature>
<feature type="compositionally biased region" description="Basic and acidic residues" evidence="1">
    <location>
        <begin position="196"/>
        <end position="207"/>
    </location>
</feature>
<feature type="region of interest" description="Disordered" evidence="1">
    <location>
        <begin position="1"/>
        <end position="249"/>
    </location>
</feature>
<feature type="compositionally biased region" description="Polar residues" evidence="1">
    <location>
        <begin position="182"/>
        <end position="194"/>
    </location>
</feature>
<feature type="region of interest" description="Disordered" evidence="1">
    <location>
        <begin position="281"/>
        <end position="569"/>
    </location>
</feature>
<organism evidence="2 3">
    <name type="scientific">Gymnopilus dilepis</name>
    <dbReference type="NCBI Taxonomy" id="231916"/>
    <lineage>
        <taxon>Eukaryota</taxon>
        <taxon>Fungi</taxon>
        <taxon>Dikarya</taxon>
        <taxon>Basidiomycota</taxon>
        <taxon>Agaricomycotina</taxon>
        <taxon>Agaricomycetes</taxon>
        <taxon>Agaricomycetidae</taxon>
        <taxon>Agaricales</taxon>
        <taxon>Agaricineae</taxon>
        <taxon>Hymenogastraceae</taxon>
        <taxon>Gymnopilus</taxon>
    </lineage>
</organism>
<gene>
    <name evidence="2" type="ORF">CVT26_012972</name>
</gene>
<protein>
    <submittedName>
        <fullName evidence="2">Uncharacterized protein</fullName>
    </submittedName>
</protein>
<feature type="region of interest" description="Disordered" evidence="1">
    <location>
        <begin position="679"/>
        <end position="764"/>
    </location>
</feature>
<comment type="caution">
    <text evidence="2">The sequence shown here is derived from an EMBL/GenBank/DDBJ whole genome shotgun (WGS) entry which is preliminary data.</text>
</comment>
<dbReference type="AlphaFoldDB" id="A0A409YNZ9"/>
<feature type="compositionally biased region" description="Basic and acidic residues" evidence="1">
    <location>
        <begin position="367"/>
        <end position="390"/>
    </location>
</feature>
<feature type="compositionally biased region" description="Polar residues" evidence="1">
    <location>
        <begin position="722"/>
        <end position="738"/>
    </location>
</feature>
<reference evidence="2 3" key="1">
    <citation type="journal article" date="2018" name="Evol. Lett.">
        <title>Horizontal gene cluster transfer increased hallucinogenic mushroom diversity.</title>
        <authorList>
            <person name="Reynolds H.T."/>
            <person name="Vijayakumar V."/>
            <person name="Gluck-Thaler E."/>
            <person name="Korotkin H.B."/>
            <person name="Matheny P.B."/>
            <person name="Slot J.C."/>
        </authorList>
    </citation>
    <scope>NUCLEOTIDE SEQUENCE [LARGE SCALE GENOMIC DNA]</scope>
    <source>
        <strain evidence="2 3">SRW20</strain>
    </source>
</reference>
<feature type="compositionally biased region" description="Low complexity" evidence="1">
    <location>
        <begin position="31"/>
        <end position="49"/>
    </location>
</feature>
<dbReference type="STRING" id="231916.A0A409YNZ9"/>
<feature type="compositionally biased region" description="Polar residues" evidence="1">
    <location>
        <begin position="313"/>
        <end position="325"/>
    </location>
</feature>